<dbReference type="InterPro" id="IPR029787">
    <property type="entry name" value="Nucleotide_cyclase"/>
</dbReference>
<dbReference type="Proteomes" id="UP000747110">
    <property type="component" value="Unassembled WGS sequence"/>
</dbReference>
<accession>A0A8J4D0R4</accession>
<feature type="compositionally biased region" description="Low complexity" evidence="1">
    <location>
        <begin position="1125"/>
        <end position="1143"/>
    </location>
</feature>
<sequence>QDSTSLWEALPDAVMDAALKVHHAVVRQALVKHVGYESATEGDSFILAFHSAEDAVACAMRIQMDLLTAKWPPELLRCTECTSAAEIWVGPPRGALQQHSALLEMLGGSAISWEQRGPRRRWPVLAMVRDSCGAVTGAPRGLLGGCAAMWPSISRPTAGLKVQPSLPQQQQVQQSPNTPSSVATTNTNNGAAAVEIKTLAAMQQHGTTKRDDSSEEAGPKHRNYQEEQRQLGRLSTTSGDDDTTVMVSSNWSASQEGLLSRGSSQYREETQTGSLGWLGGLANILSRMSRSRGQQMYQNQQYQHLISTIFMSSDNKSEQQYGNKSSWSTASGGAPCITTAGVMAAAATATAGTGAGGAIPGRLFKEHIRSIWLVVDTGQCTFRTVDTATVIPTSSGTCLKSTLSRREGAVTTVLANNETETTLAPPPNLPAACASPSLLQLTIGCAVVGRSNDSSNQNLSPTAVVSGTPLLQAHAIEVEMAAEVAITARNNTLLQPQQEQQLQLPLQQLRIPQQQQPTVFAYDSAVGSPASRQHAIRQLLAFRGLRVRMGIHSGVPDSEHVLYNQAEARYHYSGIGMALARAVQGAAAGGQVLLSDSTFALVRGGCSSKRLRDAVLIHAGEHVLDTKLPAAQQAYQALPRQLLCRLALQPPLKVMRTVAAGALDAPVGRVAVAFLTVVGAATLQGWNSDVMQHALSIFQEIFWTAAAANATRGAYLVEFTSEGLLLATFASTADALATCMAVQSELLVADWPRVLLEHDMCEEVTIATPQPGGTIVREVLFRGLRVKAGVDCGPARAALNGATGRIAYRGRVMNRAARINARGSSGQVLCSRSAWQAASEAEEGGPAARGLAALSLGHMALKGIGEPVEILEIRPHVLAPPPSSQQSTLMGRIMLASHPSRGSLTPLASDATAISTVVVAGASLRPTSSITAQTLPCPSNGGGGAPARVSTCPSPVKVAPVSSVALCDGPDISRLNRRDGMMAAAAAAASIATAAATASDNSRTGGDLARLPSDAGAVLLQHSGSSFPGGSRLLPQASSVAQLQTAQIQRAVPESKWFPRSISRLDSGIEQPLPNLPATEDMLATATFPPPPTVQVFRIDTTTGIAALELPSPFPAPAPSPAPAPAMMETGTASAAVSAGGSTEVPAPLSMMIGIDG</sequence>
<gene>
    <name evidence="2" type="ORF">Vretifemale_20369</name>
</gene>
<feature type="non-terminal residue" evidence="2">
    <location>
        <position position="1157"/>
    </location>
</feature>
<dbReference type="PANTHER" id="PTHR43081:SF1">
    <property type="entry name" value="ADENYLATE CYCLASE, TERMINAL-DIFFERENTIATION SPECIFIC"/>
    <property type="match status" value="1"/>
</dbReference>
<feature type="region of interest" description="Disordered" evidence="1">
    <location>
        <begin position="1114"/>
        <end position="1143"/>
    </location>
</feature>
<dbReference type="EMBL" id="BNCP01000084">
    <property type="protein sequence ID" value="GIL92887.1"/>
    <property type="molecule type" value="Genomic_DNA"/>
</dbReference>
<organism evidence="2 3">
    <name type="scientific">Volvox reticuliferus</name>
    <dbReference type="NCBI Taxonomy" id="1737510"/>
    <lineage>
        <taxon>Eukaryota</taxon>
        <taxon>Viridiplantae</taxon>
        <taxon>Chlorophyta</taxon>
        <taxon>core chlorophytes</taxon>
        <taxon>Chlorophyceae</taxon>
        <taxon>CS clade</taxon>
        <taxon>Chlamydomonadales</taxon>
        <taxon>Volvocaceae</taxon>
        <taxon>Volvox</taxon>
    </lineage>
</organism>
<dbReference type="FunFam" id="3.30.70.1230:FF:000062">
    <property type="entry name" value="Predicted protein"/>
    <property type="match status" value="1"/>
</dbReference>
<dbReference type="SUPFAM" id="SSF55073">
    <property type="entry name" value="Nucleotide cyclase"/>
    <property type="match status" value="2"/>
</dbReference>
<evidence type="ECO:0000256" key="1">
    <source>
        <dbReference type="SAM" id="MobiDB-lite"/>
    </source>
</evidence>
<feature type="compositionally biased region" description="Basic and acidic residues" evidence="1">
    <location>
        <begin position="208"/>
        <end position="230"/>
    </location>
</feature>
<evidence type="ECO:0000313" key="2">
    <source>
        <dbReference type="EMBL" id="GIL92887.1"/>
    </source>
</evidence>
<feature type="compositionally biased region" description="Low complexity" evidence="1">
    <location>
        <begin position="162"/>
        <end position="186"/>
    </location>
</feature>
<dbReference type="AlphaFoldDB" id="A0A8J4D0R4"/>
<feature type="region of interest" description="Disordered" evidence="1">
    <location>
        <begin position="158"/>
        <end position="186"/>
    </location>
</feature>
<evidence type="ECO:0008006" key="4">
    <source>
        <dbReference type="Google" id="ProtNLM"/>
    </source>
</evidence>
<feature type="region of interest" description="Disordered" evidence="1">
    <location>
        <begin position="203"/>
        <end position="244"/>
    </location>
</feature>
<evidence type="ECO:0000313" key="3">
    <source>
        <dbReference type="Proteomes" id="UP000747110"/>
    </source>
</evidence>
<protein>
    <recommendedName>
        <fullName evidence="4">Guanylate cyclase domain-containing protein</fullName>
    </recommendedName>
</protein>
<dbReference type="InterPro" id="IPR050697">
    <property type="entry name" value="Adenylyl/Guanylyl_Cyclase_3/4"/>
</dbReference>
<name>A0A8J4D0R4_9CHLO</name>
<dbReference type="OrthoDB" id="568473at2759"/>
<feature type="compositionally biased region" description="Pro residues" evidence="1">
    <location>
        <begin position="1114"/>
        <end position="1124"/>
    </location>
</feature>
<dbReference type="Gene3D" id="3.30.70.1230">
    <property type="entry name" value="Nucleotide cyclase"/>
    <property type="match status" value="3"/>
</dbReference>
<comment type="caution">
    <text evidence="2">The sequence shown here is derived from an EMBL/GenBank/DDBJ whole genome shotgun (WGS) entry which is preliminary data.</text>
</comment>
<proteinExistence type="predicted"/>
<keyword evidence="3" id="KW-1185">Reference proteome</keyword>
<reference evidence="2" key="1">
    <citation type="journal article" date="2021" name="Proc. Natl. Acad. Sci. U.S.A.">
        <title>Three genomes in the algal genus Volvox reveal the fate of a haploid sex-determining region after a transition to homothallism.</title>
        <authorList>
            <person name="Yamamoto K."/>
            <person name="Hamaji T."/>
            <person name="Kawai-Toyooka H."/>
            <person name="Matsuzaki R."/>
            <person name="Takahashi F."/>
            <person name="Nishimura Y."/>
            <person name="Kawachi M."/>
            <person name="Noguchi H."/>
            <person name="Minakuchi Y."/>
            <person name="Umen J.G."/>
            <person name="Toyoda A."/>
            <person name="Nozaki H."/>
        </authorList>
    </citation>
    <scope>NUCLEOTIDE SEQUENCE</scope>
    <source>
        <strain evidence="2">NIES-3786</strain>
    </source>
</reference>
<dbReference type="PANTHER" id="PTHR43081">
    <property type="entry name" value="ADENYLATE CYCLASE, TERMINAL-DIFFERENTIATION SPECIFIC-RELATED"/>
    <property type="match status" value="1"/>
</dbReference>